<comment type="catalytic activity">
    <reaction evidence="1">
        <text>Catalyzes the rearrangement of -S-S- bonds in proteins.</text>
        <dbReference type="EC" id="5.3.4.1"/>
    </reaction>
</comment>
<dbReference type="FunFam" id="3.40.30.10:FF:000032">
    <property type="entry name" value="Protein disulfide-isomerase A6 homolog"/>
    <property type="match status" value="1"/>
</dbReference>
<comment type="caution">
    <text evidence="11">The sequence shown here is derived from an EMBL/GenBank/DDBJ whole genome shotgun (WGS) entry which is preliminary data.</text>
</comment>
<dbReference type="GO" id="GO:0003756">
    <property type="term" value="F:protein disulfide isomerase activity"/>
    <property type="evidence" value="ECO:0007669"/>
    <property type="project" value="UniProtKB-EC"/>
</dbReference>
<evidence type="ECO:0000256" key="7">
    <source>
        <dbReference type="ARBA" id="ARBA00023235"/>
    </source>
</evidence>
<dbReference type="GO" id="GO:0005783">
    <property type="term" value="C:endoplasmic reticulum"/>
    <property type="evidence" value="ECO:0007669"/>
    <property type="project" value="TreeGrafter"/>
</dbReference>
<evidence type="ECO:0000256" key="8">
    <source>
        <dbReference type="ARBA" id="ARBA00023284"/>
    </source>
</evidence>
<evidence type="ECO:0000256" key="9">
    <source>
        <dbReference type="RuleBase" id="RU004208"/>
    </source>
</evidence>
<dbReference type="OrthoDB" id="10264505at2759"/>
<organism evidence="11 12">
    <name type="scientific">Lunasporangiospora selenospora</name>
    <dbReference type="NCBI Taxonomy" id="979761"/>
    <lineage>
        <taxon>Eukaryota</taxon>
        <taxon>Fungi</taxon>
        <taxon>Fungi incertae sedis</taxon>
        <taxon>Mucoromycota</taxon>
        <taxon>Mortierellomycotina</taxon>
        <taxon>Mortierellomycetes</taxon>
        <taxon>Mortierellales</taxon>
        <taxon>Mortierellaceae</taxon>
        <taxon>Lunasporangiospora</taxon>
    </lineage>
</organism>
<keyword evidence="5" id="KW-0677">Repeat</keyword>
<gene>
    <name evidence="11" type="ORF">BGW38_009124</name>
</gene>
<dbReference type="InterPro" id="IPR051063">
    <property type="entry name" value="PDI"/>
</dbReference>
<evidence type="ECO:0000256" key="5">
    <source>
        <dbReference type="ARBA" id="ARBA00022737"/>
    </source>
</evidence>
<evidence type="ECO:0000256" key="1">
    <source>
        <dbReference type="ARBA" id="ARBA00001182"/>
    </source>
</evidence>
<keyword evidence="7" id="KW-0413">Isomerase</keyword>
<feature type="domain" description="Thioredoxin" evidence="10">
    <location>
        <begin position="80"/>
        <end position="196"/>
    </location>
</feature>
<dbReference type="NCBIfam" id="TIGR01126">
    <property type="entry name" value="pdi_dom"/>
    <property type="match status" value="1"/>
</dbReference>
<feature type="non-terminal residue" evidence="11">
    <location>
        <position position="234"/>
    </location>
</feature>
<dbReference type="AlphaFoldDB" id="A0A9P6FJ74"/>
<proteinExistence type="inferred from homology"/>
<dbReference type="PRINTS" id="PR00421">
    <property type="entry name" value="THIOREDOXIN"/>
</dbReference>
<keyword evidence="12" id="KW-1185">Reference proteome</keyword>
<reference evidence="11" key="1">
    <citation type="journal article" date="2020" name="Fungal Divers.">
        <title>Resolving the Mortierellaceae phylogeny through synthesis of multi-gene phylogenetics and phylogenomics.</title>
        <authorList>
            <person name="Vandepol N."/>
            <person name="Liber J."/>
            <person name="Desiro A."/>
            <person name="Na H."/>
            <person name="Kennedy M."/>
            <person name="Barry K."/>
            <person name="Grigoriev I.V."/>
            <person name="Miller A.N."/>
            <person name="O'Donnell K."/>
            <person name="Stajich J.E."/>
            <person name="Bonito G."/>
        </authorList>
    </citation>
    <scope>NUCLEOTIDE SEQUENCE</scope>
    <source>
        <strain evidence="11">KOD1015</strain>
    </source>
</reference>
<dbReference type="EMBL" id="JAABOA010006561">
    <property type="protein sequence ID" value="KAF9558483.1"/>
    <property type="molecule type" value="Genomic_DNA"/>
</dbReference>
<evidence type="ECO:0000259" key="10">
    <source>
        <dbReference type="PROSITE" id="PS51352"/>
    </source>
</evidence>
<keyword evidence="8" id="KW-0676">Redox-active center</keyword>
<evidence type="ECO:0000313" key="11">
    <source>
        <dbReference type="EMBL" id="KAF9558483.1"/>
    </source>
</evidence>
<dbReference type="PANTHER" id="PTHR45672">
    <property type="entry name" value="PROTEIN DISULFIDE-ISOMERASE C17H9.14C-RELATED"/>
    <property type="match status" value="1"/>
</dbReference>
<evidence type="ECO:0000256" key="6">
    <source>
        <dbReference type="ARBA" id="ARBA00023157"/>
    </source>
</evidence>
<keyword evidence="6" id="KW-1015">Disulfide bond</keyword>
<feature type="non-terminal residue" evidence="11">
    <location>
        <position position="1"/>
    </location>
</feature>
<dbReference type="SUPFAM" id="SSF52833">
    <property type="entry name" value="Thioredoxin-like"/>
    <property type="match status" value="2"/>
</dbReference>
<evidence type="ECO:0000256" key="4">
    <source>
        <dbReference type="ARBA" id="ARBA00022729"/>
    </source>
</evidence>
<name>A0A9P6FJ74_9FUNG</name>
<sequence>NLAPVYEELGSAFKGKEEKVLIAKVDADAHRELGSRYNVKGFPTIKWFPKGIDSAPEDYSGGRDLDALAAFVTKKSGVKSSIVKKVSSVKVLTDASFEAEVLKSGKNVLVEFYAPWCGHCKSLAPIYDQLAQDYLNDKDTVVIANLDATVEPIVAEKYEIKGFPTIKFFAADGTVSDYEGGRTEQDFVDFINEKTGTQRLVGGSLSTKAGRIEALDELAQKFVQASSETEKKAV</sequence>
<dbReference type="InterPro" id="IPR017937">
    <property type="entry name" value="Thioredoxin_CS"/>
</dbReference>
<protein>
    <recommendedName>
        <fullName evidence="3">protein disulfide-isomerase</fullName>
        <ecNumber evidence="3">5.3.4.1</ecNumber>
    </recommendedName>
</protein>
<dbReference type="Pfam" id="PF00085">
    <property type="entry name" value="Thioredoxin"/>
    <property type="match status" value="2"/>
</dbReference>
<dbReference type="InterPro" id="IPR036249">
    <property type="entry name" value="Thioredoxin-like_sf"/>
</dbReference>
<dbReference type="EC" id="5.3.4.1" evidence="3"/>
<dbReference type="PROSITE" id="PS00194">
    <property type="entry name" value="THIOREDOXIN_1"/>
    <property type="match status" value="1"/>
</dbReference>
<dbReference type="InterPro" id="IPR013766">
    <property type="entry name" value="Thioredoxin_domain"/>
</dbReference>
<dbReference type="Proteomes" id="UP000780801">
    <property type="component" value="Unassembled WGS sequence"/>
</dbReference>
<evidence type="ECO:0000256" key="3">
    <source>
        <dbReference type="ARBA" id="ARBA00012723"/>
    </source>
</evidence>
<dbReference type="GO" id="GO:0006457">
    <property type="term" value="P:protein folding"/>
    <property type="evidence" value="ECO:0007669"/>
    <property type="project" value="TreeGrafter"/>
</dbReference>
<dbReference type="InterPro" id="IPR005788">
    <property type="entry name" value="PDI_thioredoxin-like_dom"/>
</dbReference>
<dbReference type="PROSITE" id="PS51352">
    <property type="entry name" value="THIOREDOXIN_2"/>
    <property type="match status" value="1"/>
</dbReference>
<dbReference type="Gene3D" id="3.40.30.10">
    <property type="entry name" value="Glutaredoxin"/>
    <property type="match status" value="2"/>
</dbReference>
<dbReference type="PANTHER" id="PTHR45672:SF11">
    <property type="entry name" value="PROTEIN DISULFIDE-ISOMERASE C17H9.14C"/>
    <property type="match status" value="1"/>
</dbReference>
<accession>A0A9P6FJ74</accession>
<keyword evidence="4" id="KW-0732">Signal</keyword>
<evidence type="ECO:0000313" key="12">
    <source>
        <dbReference type="Proteomes" id="UP000780801"/>
    </source>
</evidence>
<evidence type="ECO:0000256" key="2">
    <source>
        <dbReference type="ARBA" id="ARBA00006347"/>
    </source>
</evidence>
<comment type="similarity">
    <text evidence="2 9">Belongs to the protein disulfide isomerase family.</text>
</comment>